<feature type="transmembrane region" description="Helical" evidence="1">
    <location>
        <begin position="62"/>
        <end position="81"/>
    </location>
</feature>
<keyword evidence="1" id="KW-0472">Membrane</keyword>
<evidence type="ECO:0000313" key="2">
    <source>
        <dbReference type="EMBL" id="SEA31607.1"/>
    </source>
</evidence>
<evidence type="ECO:0000256" key="1">
    <source>
        <dbReference type="SAM" id="Phobius"/>
    </source>
</evidence>
<evidence type="ECO:0000313" key="3">
    <source>
        <dbReference type="Proteomes" id="UP000198703"/>
    </source>
</evidence>
<keyword evidence="1" id="KW-0812">Transmembrane</keyword>
<proteinExistence type="predicted"/>
<keyword evidence="1" id="KW-1133">Transmembrane helix</keyword>
<dbReference type="RefSeq" id="WP_093251907.1">
    <property type="nucleotide sequence ID" value="NZ_FNQM01000004.1"/>
</dbReference>
<dbReference type="AlphaFoldDB" id="A0A1H4A6Q1"/>
<feature type="transmembrane region" description="Helical" evidence="1">
    <location>
        <begin position="27"/>
        <end position="50"/>
    </location>
</feature>
<keyword evidence="3" id="KW-1185">Reference proteome</keyword>
<sequence>MFTGKWHVRDDRREFPDRDALAGDQGLTFWGIAPLVIGWAIVTVIAFVAADAVATRFFDLPLAAFLAGQGALVGAVALVGLSRRPGEAARRFR</sequence>
<gene>
    <name evidence="2" type="ORF">SAMN05444370_10493</name>
</gene>
<dbReference type="EMBL" id="FNQM01000004">
    <property type="protein sequence ID" value="SEA31607.1"/>
    <property type="molecule type" value="Genomic_DNA"/>
</dbReference>
<reference evidence="2 3" key="1">
    <citation type="submission" date="2016-10" db="EMBL/GenBank/DDBJ databases">
        <authorList>
            <person name="de Groot N.N."/>
        </authorList>
    </citation>
    <scope>NUCLEOTIDE SEQUENCE [LARGE SCALE GENOMIC DNA]</scope>
    <source>
        <strain evidence="2 3">DSM 15345</strain>
    </source>
</reference>
<organism evidence="2 3">
    <name type="scientific">Rubrimonas cliftonensis</name>
    <dbReference type="NCBI Taxonomy" id="89524"/>
    <lineage>
        <taxon>Bacteria</taxon>
        <taxon>Pseudomonadati</taxon>
        <taxon>Pseudomonadota</taxon>
        <taxon>Alphaproteobacteria</taxon>
        <taxon>Rhodobacterales</taxon>
        <taxon>Paracoccaceae</taxon>
        <taxon>Rubrimonas</taxon>
    </lineage>
</organism>
<dbReference type="Proteomes" id="UP000198703">
    <property type="component" value="Unassembled WGS sequence"/>
</dbReference>
<accession>A0A1H4A6Q1</accession>
<protein>
    <submittedName>
        <fullName evidence="2">Putative solute:sodium symporter small subunit</fullName>
    </submittedName>
</protein>
<name>A0A1H4A6Q1_9RHOB</name>